<dbReference type="Proteomes" id="UP000827284">
    <property type="component" value="Unassembled WGS sequence"/>
</dbReference>
<evidence type="ECO:0000256" key="2">
    <source>
        <dbReference type="PIRNR" id="PIRNR037226"/>
    </source>
</evidence>
<dbReference type="Gene3D" id="3.30.70.360">
    <property type="match status" value="1"/>
</dbReference>
<dbReference type="OrthoDB" id="6119954at2759"/>
<protein>
    <recommendedName>
        <fullName evidence="2">Peptidase M20 domain-containing protein 2</fullName>
    </recommendedName>
</protein>
<dbReference type="PANTHER" id="PTHR30575:SF0">
    <property type="entry name" value="XAA-ARG DIPEPTIDASE"/>
    <property type="match status" value="1"/>
</dbReference>
<evidence type="ECO:0000256" key="1">
    <source>
        <dbReference type="ARBA" id="ARBA00006247"/>
    </source>
</evidence>
<dbReference type="NCBIfam" id="TIGR01891">
    <property type="entry name" value="amidohydrolases"/>
    <property type="match status" value="1"/>
</dbReference>
<dbReference type="Gene3D" id="3.40.630.10">
    <property type="entry name" value="Zn peptidases"/>
    <property type="match status" value="1"/>
</dbReference>
<dbReference type="EMBL" id="BQFW01000006">
    <property type="protein sequence ID" value="GJJ72273.1"/>
    <property type="molecule type" value="Genomic_DNA"/>
</dbReference>
<feature type="domain" description="Peptidase M20 dimerisation" evidence="3">
    <location>
        <begin position="189"/>
        <end position="283"/>
    </location>
</feature>
<comment type="similarity">
    <text evidence="1 2">Belongs to the peptidase M20A family.</text>
</comment>
<dbReference type="InterPro" id="IPR052030">
    <property type="entry name" value="Peptidase_M20/M20A_hydrolases"/>
</dbReference>
<dbReference type="CDD" id="cd05672">
    <property type="entry name" value="M20_ACY1L2-like"/>
    <property type="match status" value="1"/>
</dbReference>
<reference evidence="4" key="2">
    <citation type="journal article" date="2022" name="Microbiol. Resour. Announc.">
        <title>Whole-Genome Sequence of Entomortierella parvispora E1425, a Mucoromycotan Fungus Associated with Burkholderiaceae-Related Endosymbiotic Bacteria.</title>
        <authorList>
            <person name="Herlambang A."/>
            <person name="Guo Y."/>
            <person name="Takashima Y."/>
            <person name="Narisawa K."/>
            <person name="Ohta H."/>
            <person name="Nishizawa T."/>
        </authorList>
    </citation>
    <scope>NUCLEOTIDE SEQUENCE</scope>
    <source>
        <strain evidence="4">E1425</strain>
    </source>
</reference>
<sequence>MTQSTSVSENKYAHEVKQAIDDNNESLRELSLKIHGNPELGYEEVFAHQVLTDYLEKAGFKVTRGAYDIKTAFIAEYESPATAAAVAAGQKVHAVGFCSEYDALPGIGHACGHNLIAIAGVGAALGVKAALEKNNLVGRVRLVGTPAEETTGGKIPLIEKGAFDGLDACLMSHPAPADIVYNTILSVGGVDVEYFGKASHASASPWEGVNALDAMVLAYQGLGLIRQQTAPTSRIHCIITDGGQAANIIPAHAAGKVSYRATNQDDHVKVRDNVLRVLNAAAEATGCTVKINEEMEYKSVPHNELMAARYASYTADLGVNYLPRAMQEAAPSGSTDMGNVAHYLPGIHPVYNIVSLEGHIDVSVSNHSIKFTEQAKTEVAHSATIRSAKGLALTGLDVLIEPGFAEAVKADFDKSVPKDVSHAQHKMARAVINAGGCGCH</sequence>
<evidence type="ECO:0000259" key="3">
    <source>
        <dbReference type="Pfam" id="PF07687"/>
    </source>
</evidence>
<dbReference type="Pfam" id="PF01546">
    <property type="entry name" value="Peptidase_M20"/>
    <property type="match status" value="1"/>
</dbReference>
<dbReference type="PIRSF" id="PIRSF037226">
    <property type="entry name" value="Amidohydrolase_ACY1L2_prd"/>
    <property type="match status" value="1"/>
</dbReference>
<dbReference type="GO" id="GO:0016805">
    <property type="term" value="F:dipeptidase activity"/>
    <property type="evidence" value="ECO:0007669"/>
    <property type="project" value="InterPro"/>
</dbReference>
<keyword evidence="5" id="KW-1185">Reference proteome</keyword>
<dbReference type="InterPro" id="IPR036264">
    <property type="entry name" value="Bact_exopeptidase_dim_dom"/>
</dbReference>
<dbReference type="Pfam" id="PF07687">
    <property type="entry name" value="M20_dimer"/>
    <property type="match status" value="1"/>
</dbReference>
<dbReference type="FunFam" id="3.30.70.360:FF:000004">
    <property type="entry name" value="Peptidase M20 domain-containing protein 2"/>
    <property type="match status" value="1"/>
</dbReference>
<dbReference type="InterPro" id="IPR017144">
    <property type="entry name" value="Xaa-Arg_dipeptidase"/>
</dbReference>
<dbReference type="InterPro" id="IPR002933">
    <property type="entry name" value="Peptidase_M20"/>
</dbReference>
<evidence type="ECO:0000313" key="4">
    <source>
        <dbReference type="EMBL" id="GJJ72273.1"/>
    </source>
</evidence>
<proteinExistence type="inferred from homology"/>
<reference evidence="4" key="1">
    <citation type="submission" date="2021-11" db="EMBL/GenBank/DDBJ databases">
        <authorList>
            <person name="Herlambang A."/>
            <person name="Guo Y."/>
            <person name="Takashima Y."/>
            <person name="Nishizawa T."/>
        </authorList>
    </citation>
    <scope>NUCLEOTIDE SEQUENCE</scope>
    <source>
        <strain evidence="4">E1425</strain>
    </source>
</reference>
<evidence type="ECO:0000313" key="5">
    <source>
        <dbReference type="Proteomes" id="UP000827284"/>
    </source>
</evidence>
<comment type="caution">
    <text evidence="4">The sequence shown here is derived from an EMBL/GenBank/DDBJ whole genome shotgun (WGS) entry which is preliminary data.</text>
</comment>
<dbReference type="SUPFAM" id="SSF55031">
    <property type="entry name" value="Bacterial exopeptidase dimerisation domain"/>
    <property type="match status" value="1"/>
</dbReference>
<dbReference type="AlphaFoldDB" id="A0A9P3H9J6"/>
<dbReference type="InterPro" id="IPR011650">
    <property type="entry name" value="Peptidase_M20_dimer"/>
</dbReference>
<organism evidence="4 5">
    <name type="scientific">Entomortierella parvispora</name>
    <dbReference type="NCBI Taxonomy" id="205924"/>
    <lineage>
        <taxon>Eukaryota</taxon>
        <taxon>Fungi</taxon>
        <taxon>Fungi incertae sedis</taxon>
        <taxon>Mucoromycota</taxon>
        <taxon>Mortierellomycotina</taxon>
        <taxon>Mortierellomycetes</taxon>
        <taxon>Mortierellales</taxon>
        <taxon>Mortierellaceae</taxon>
        <taxon>Entomortierella</taxon>
    </lineage>
</organism>
<gene>
    <name evidence="4" type="ORF">EMPS_04630</name>
</gene>
<dbReference type="InterPro" id="IPR017439">
    <property type="entry name" value="Amidohydrolase"/>
</dbReference>
<dbReference type="PANTHER" id="PTHR30575">
    <property type="entry name" value="PEPTIDASE M20"/>
    <property type="match status" value="1"/>
</dbReference>
<name>A0A9P3H9J6_9FUNG</name>
<dbReference type="SUPFAM" id="SSF53187">
    <property type="entry name" value="Zn-dependent exopeptidases"/>
    <property type="match status" value="1"/>
</dbReference>
<accession>A0A9P3H9J6</accession>